<dbReference type="SUPFAM" id="SSF57016">
    <property type="entry name" value="Plant lectins/antimicrobial peptides"/>
    <property type="match status" value="3"/>
</dbReference>
<dbReference type="CDD" id="cd00035">
    <property type="entry name" value="ChtBD1"/>
    <property type="match status" value="3"/>
</dbReference>
<dbReference type="GO" id="GO:0006032">
    <property type="term" value="P:chitin catabolic process"/>
    <property type="evidence" value="ECO:0007669"/>
    <property type="project" value="TreeGrafter"/>
</dbReference>
<dbReference type="InParanoid" id="D8U3A2"/>
<protein>
    <recommendedName>
        <fullName evidence="8">Chitinase</fullName>
    </recommendedName>
</protein>
<sequence length="708" mass="75100">MRSPWLPSLLALVYCSVLTHRAYAGLATTAPDSVTGLYVPGWAENTGSVLNFFNTSAINLEGVSHVYYAFLWIYGGNSTVYDPFGNLKLLVSLKSRWPATKLILSIGGGGFSTTIWTKAATTGLTAFVNSAIKAMKSANADGIDLDWEYPVASTRDTFTALCAAMRLRLDAEGAAATPARHYWLTAATQSIVSGDSFDGYDLPVLKNHLDLFNIMTYTMHDPCFWETETHFHTAWAECATALDYYLSKGVPRTQLVLGLAFYGHVYRLTDPSVYKYPAPSVEGRDCSTMTTVSYRAILLELKNSNGRGGVFVDVAQRSAYFVYDTRWIGFDIPETMALKINASRAYGVGGVMIWDASLDTPDGSLLRAVASRNMSTTRPCGGGFVGNGACGDASLCCSEFGYCGLGETFCGPKCRGGPCIQYPSPPPRPPAPPPNCGNGVVGGGVCAVISECCSVAGWCGTGEAWCGVNCVGGPCWYKPRSPPPPPRPPPKPSPPPPPPLSYGCGEGIIGNGTCPFPYECCSAFGYCGTSDAHCGAHMRERQRGERAVRIPRRLLLQGATRSPPPPPLLPPPRPSASTFCGNGKVGNGTCRDPTQCCSAAGFCAVSADHCYWYCVGGPCWVPPPPPPAPPGMLASPSPPPPNPPGVVTVYCGDGVVGNKQCRLKNLCCSAAGFCAYSADHCLHYCVGGPCWAPPPSAVQKMMNATSSP</sequence>
<feature type="domain" description="Chitin-binding type-1" evidence="4">
    <location>
        <begin position="377"/>
        <end position="421"/>
    </location>
</feature>
<dbReference type="InterPro" id="IPR011583">
    <property type="entry name" value="Chitinase_II/V-like_cat"/>
</dbReference>
<dbReference type="RefSeq" id="XP_002953118.1">
    <property type="nucleotide sequence ID" value="XM_002953072.1"/>
</dbReference>
<dbReference type="PROSITE" id="PS51910">
    <property type="entry name" value="GH18_2"/>
    <property type="match status" value="1"/>
</dbReference>
<dbReference type="GO" id="GO:0008061">
    <property type="term" value="F:chitin binding"/>
    <property type="evidence" value="ECO:0007669"/>
    <property type="project" value="UniProtKB-UniRule"/>
</dbReference>
<dbReference type="InterPro" id="IPR050314">
    <property type="entry name" value="Glycosyl_Hydrlase_18"/>
</dbReference>
<dbReference type="Gene3D" id="3.10.50.10">
    <property type="match status" value="1"/>
</dbReference>
<proteinExistence type="predicted"/>
<accession>D8U3A2</accession>
<dbReference type="InterPro" id="IPR029070">
    <property type="entry name" value="Chitinase_insertion_sf"/>
</dbReference>
<reference evidence="6 7" key="1">
    <citation type="journal article" date="2010" name="Science">
        <title>Genomic analysis of organismal complexity in the multicellular green alga Volvox carteri.</title>
        <authorList>
            <person name="Prochnik S.E."/>
            <person name="Umen J."/>
            <person name="Nedelcu A.M."/>
            <person name="Hallmann A."/>
            <person name="Miller S.M."/>
            <person name="Nishii I."/>
            <person name="Ferris P."/>
            <person name="Kuo A."/>
            <person name="Mitros T."/>
            <person name="Fritz-Laylin L.K."/>
            <person name="Hellsten U."/>
            <person name="Chapman J."/>
            <person name="Simakov O."/>
            <person name="Rensing S.A."/>
            <person name="Terry A."/>
            <person name="Pangilinan J."/>
            <person name="Kapitonov V."/>
            <person name="Jurka J."/>
            <person name="Salamov A."/>
            <person name="Shapiro H."/>
            <person name="Schmutz J."/>
            <person name="Grimwood J."/>
            <person name="Lindquist E."/>
            <person name="Lucas S."/>
            <person name="Grigoriev I.V."/>
            <person name="Schmitt R."/>
            <person name="Kirk D."/>
            <person name="Rokhsar D.S."/>
        </authorList>
    </citation>
    <scope>NUCLEOTIDE SEQUENCE [LARGE SCALE GENOMIC DNA]</scope>
    <source>
        <strain evidence="7">f. Nagariensis / Eve</strain>
    </source>
</reference>
<evidence type="ECO:0000313" key="6">
    <source>
        <dbReference type="EMBL" id="EFJ45717.1"/>
    </source>
</evidence>
<dbReference type="PROSITE" id="PS50941">
    <property type="entry name" value="CHIT_BIND_I_2"/>
    <property type="match status" value="2"/>
</dbReference>
<dbReference type="EMBL" id="GL378355">
    <property type="protein sequence ID" value="EFJ45717.1"/>
    <property type="molecule type" value="Genomic_DNA"/>
</dbReference>
<dbReference type="AlphaFoldDB" id="D8U3A2"/>
<feature type="domain" description="GH18" evidence="5">
    <location>
        <begin position="33"/>
        <end position="376"/>
    </location>
</feature>
<feature type="disulfide bond" evidence="2">
    <location>
        <begin position="396"/>
        <end position="410"/>
    </location>
</feature>
<keyword evidence="7" id="KW-1185">Reference proteome</keyword>
<dbReference type="GO" id="GO:0005576">
    <property type="term" value="C:extracellular region"/>
    <property type="evidence" value="ECO:0007669"/>
    <property type="project" value="TreeGrafter"/>
</dbReference>
<dbReference type="InterPro" id="IPR001223">
    <property type="entry name" value="Glyco_hydro18_cat"/>
</dbReference>
<dbReference type="InterPro" id="IPR017853">
    <property type="entry name" value="GH"/>
</dbReference>
<feature type="domain" description="Chitin-binding type-1" evidence="4">
    <location>
        <begin position="433"/>
        <end position="477"/>
    </location>
</feature>
<dbReference type="InterPro" id="IPR001002">
    <property type="entry name" value="Chitin-bd_1"/>
</dbReference>
<dbReference type="PROSITE" id="PS00026">
    <property type="entry name" value="CHIT_BIND_I_1"/>
    <property type="match status" value="2"/>
</dbReference>
<dbReference type="Pfam" id="PF00704">
    <property type="entry name" value="Glyco_hydro_18"/>
    <property type="match status" value="1"/>
</dbReference>
<evidence type="ECO:0000256" key="3">
    <source>
        <dbReference type="SAM" id="SignalP"/>
    </source>
</evidence>
<feature type="disulfide bond" evidence="2">
    <location>
        <begin position="452"/>
        <end position="466"/>
    </location>
</feature>
<dbReference type="InterPro" id="IPR018371">
    <property type="entry name" value="Chitin-binding_1_CS"/>
</dbReference>
<dbReference type="eggNOG" id="KOG2806">
    <property type="taxonomic scope" value="Eukaryota"/>
</dbReference>
<dbReference type="PRINTS" id="PR01217">
    <property type="entry name" value="PRICHEXTENSN"/>
</dbReference>
<dbReference type="OrthoDB" id="530500at2759"/>
<dbReference type="STRING" id="3068.D8U3A2"/>
<dbReference type="KEGG" id="vcn:VOLCADRAFT_105813"/>
<dbReference type="PANTHER" id="PTHR11177">
    <property type="entry name" value="CHITINASE"/>
    <property type="match status" value="1"/>
</dbReference>
<evidence type="ECO:0000259" key="5">
    <source>
        <dbReference type="PROSITE" id="PS51910"/>
    </source>
</evidence>
<evidence type="ECO:0000259" key="4">
    <source>
        <dbReference type="PROSITE" id="PS50941"/>
    </source>
</evidence>
<keyword evidence="3" id="KW-0732">Signal</keyword>
<dbReference type="SMART" id="SM00636">
    <property type="entry name" value="Glyco_18"/>
    <property type="match status" value="1"/>
</dbReference>
<dbReference type="GeneID" id="9622199"/>
<dbReference type="Gene3D" id="3.20.20.80">
    <property type="entry name" value="Glycosidases"/>
    <property type="match status" value="1"/>
</dbReference>
<dbReference type="SUPFAM" id="SSF51445">
    <property type="entry name" value="(Trans)glycosidases"/>
    <property type="match status" value="1"/>
</dbReference>
<evidence type="ECO:0000313" key="7">
    <source>
        <dbReference type="Proteomes" id="UP000001058"/>
    </source>
</evidence>
<dbReference type="Proteomes" id="UP000001058">
    <property type="component" value="Unassembled WGS sequence"/>
</dbReference>
<keyword evidence="1 2" id="KW-0147">Chitin-binding</keyword>
<evidence type="ECO:0008006" key="8">
    <source>
        <dbReference type="Google" id="ProtNLM"/>
    </source>
</evidence>
<dbReference type="SMART" id="SM00270">
    <property type="entry name" value="ChtBD1"/>
    <property type="match status" value="5"/>
</dbReference>
<dbReference type="Gene3D" id="3.30.60.10">
    <property type="entry name" value="Endochitinase-like"/>
    <property type="match status" value="4"/>
</dbReference>
<gene>
    <name evidence="6" type="ORF">VOLCADRAFT_105813</name>
</gene>
<feature type="chain" id="PRO_5003124118" description="Chitinase" evidence="3">
    <location>
        <begin position="25"/>
        <end position="708"/>
    </location>
</feature>
<evidence type="ECO:0000256" key="2">
    <source>
        <dbReference type="PROSITE-ProRule" id="PRU00261"/>
    </source>
</evidence>
<dbReference type="PANTHER" id="PTHR11177:SF317">
    <property type="entry name" value="CHITINASE 12-RELATED"/>
    <property type="match status" value="1"/>
</dbReference>
<dbReference type="GO" id="GO:0004568">
    <property type="term" value="F:chitinase activity"/>
    <property type="evidence" value="ECO:0007669"/>
    <property type="project" value="TreeGrafter"/>
</dbReference>
<evidence type="ECO:0000256" key="1">
    <source>
        <dbReference type="ARBA" id="ARBA00022669"/>
    </source>
</evidence>
<keyword evidence="2" id="KW-1015">Disulfide bond</keyword>
<dbReference type="GO" id="GO:0005975">
    <property type="term" value="P:carbohydrate metabolic process"/>
    <property type="evidence" value="ECO:0007669"/>
    <property type="project" value="InterPro"/>
</dbReference>
<feature type="signal peptide" evidence="3">
    <location>
        <begin position="1"/>
        <end position="24"/>
    </location>
</feature>
<dbReference type="InterPro" id="IPR036861">
    <property type="entry name" value="Endochitinase-like_sf"/>
</dbReference>
<name>D8U3A2_VOLCA</name>
<organism evidence="7">
    <name type="scientific">Volvox carteri f. nagariensis</name>
    <dbReference type="NCBI Taxonomy" id="3068"/>
    <lineage>
        <taxon>Eukaryota</taxon>
        <taxon>Viridiplantae</taxon>
        <taxon>Chlorophyta</taxon>
        <taxon>core chlorophytes</taxon>
        <taxon>Chlorophyceae</taxon>
        <taxon>CS clade</taxon>
        <taxon>Chlamydomonadales</taxon>
        <taxon>Volvocaceae</taxon>
        <taxon>Volvox</taxon>
    </lineage>
</organism>
<comment type="caution">
    <text evidence="2">Lacks conserved residue(s) required for the propagation of feature annotation.</text>
</comment>